<evidence type="ECO:0000313" key="2">
    <source>
        <dbReference type="Proteomes" id="UP000594800"/>
    </source>
</evidence>
<reference evidence="1 2" key="1">
    <citation type="submission" date="2020-11" db="EMBL/GenBank/DDBJ databases">
        <title>Description of Pontivivens ytuae sp. nov. isolated from deep sea sediment of Mariana Trench.</title>
        <authorList>
            <person name="Wang Z."/>
            <person name="Sun Q.-L."/>
            <person name="Xu X.-D."/>
            <person name="Tang Y.-Z."/>
            <person name="Zhang J."/>
        </authorList>
    </citation>
    <scope>NUCLEOTIDE SEQUENCE [LARGE SCALE GENOMIC DNA]</scope>
    <source>
        <strain evidence="1 2">MT2928</strain>
    </source>
</reference>
<name>A0A7S9LRD3_9RHOB</name>
<gene>
    <name evidence="1" type="ORF">I0K15_19055</name>
</gene>
<dbReference type="AlphaFoldDB" id="A0A7S9LRD3"/>
<dbReference type="EMBL" id="CP064942">
    <property type="protein sequence ID" value="QPH53848.1"/>
    <property type="molecule type" value="Genomic_DNA"/>
</dbReference>
<organism evidence="1 2">
    <name type="scientific">Pontivivens ytuae</name>
    <dbReference type="NCBI Taxonomy" id="2789856"/>
    <lineage>
        <taxon>Bacteria</taxon>
        <taxon>Pseudomonadati</taxon>
        <taxon>Pseudomonadota</taxon>
        <taxon>Alphaproteobacteria</taxon>
        <taxon>Rhodobacterales</taxon>
        <taxon>Paracoccaceae</taxon>
        <taxon>Pontivivens</taxon>
    </lineage>
</organism>
<evidence type="ECO:0000313" key="1">
    <source>
        <dbReference type="EMBL" id="QPH53848.1"/>
    </source>
</evidence>
<proteinExistence type="predicted"/>
<dbReference type="KEGG" id="poz:I0K15_19055"/>
<sequence>MRSISLLFTGAVFVLSGCNVDLVLPRSDPPQDGEIRVIDLNDRTQNRAIINGQEVGSQ</sequence>
<protein>
    <submittedName>
        <fullName evidence="1">Lipoprotein</fullName>
    </submittedName>
</protein>
<keyword evidence="2" id="KW-1185">Reference proteome</keyword>
<accession>A0A7S9LRD3</accession>
<dbReference type="RefSeq" id="WP_196103057.1">
    <property type="nucleotide sequence ID" value="NZ_CP064942.1"/>
</dbReference>
<keyword evidence="1" id="KW-0449">Lipoprotein</keyword>
<dbReference type="PROSITE" id="PS51257">
    <property type="entry name" value="PROKAR_LIPOPROTEIN"/>
    <property type="match status" value="1"/>
</dbReference>
<dbReference type="Proteomes" id="UP000594800">
    <property type="component" value="Chromosome"/>
</dbReference>